<gene>
    <name evidence="4" type="ORF">BJ085DRAFT_5989</name>
</gene>
<organism evidence="4 5">
    <name type="scientific">Dimargaris cristalligena</name>
    <dbReference type="NCBI Taxonomy" id="215637"/>
    <lineage>
        <taxon>Eukaryota</taxon>
        <taxon>Fungi</taxon>
        <taxon>Fungi incertae sedis</taxon>
        <taxon>Zoopagomycota</taxon>
        <taxon>Kickxellomycotina</taxon>
        <taxon>Dimargaritomycetes</taxon>
        <taxon>Dimargaritales</taxon>
        <taxon>Dimargaritaceae</taxon>
        <taxon>Dimargaris</taxon>
    </lineage>
</organism>
<dbReference type="GO" id="GO:0000160">
    <property type="term" value="P:phosphorelay signal transduction system"/>
    <property type="evidence" value="ECO:0007669"/>
    <property type="project" value="UniProtKB-KW"/>
</dbReference>
<keyword evidence="5" id="KW-1185">Reference proteome</keyword>
<dbReference type="SUPFAM" id="SSF158472">
    <property type="entry name" value="HAMP domain-like"/>
    <property type="match status" value="2"/>
</dbReference>
<evidence type="ECO:0000259" key="3">
    <source>
        <dbReference type="PROSITE" id="PS50885"/>
    </source>
</evidence>
<dbReference type="SUPFAM" id="SSF58104">
    <property type="entry name" value="Methyl-accepting chemotaxis protein (MCP) signaling domain"/>
    <property type="match status" value="7"/>
</dbReference>
<keyword evidence="1" id="KW-0597">Phosphoprotein</keyword>
<feature type="domain" description="HAMP" evidence="3">
    <location>
        <begin position="458"/>
        <end position="510"/>
    </location>
</feature>
<dbReference type="GO" id="GO:0004673">
    <property type="term" value="F:protein histidine kinase activity"/>
    <property type="evidence" value="ECO:0007669"/>
    <property type="project" value="TreeGrafter"/>
</dbReference>
<evidence type="ECO:0000256" key="1">
    <source>
        <dbReference type="ARBA" id="ARBA00022553"/>
    </source>
</evidence>
<dbReference type="GO" id="GO:0071474">
    <property type="term" value="P:cellular hyperosmotic response"/>
    <property type="evidence" value="ECO:0007669"/>
    <property type="project" value="TreeGrafter"/>
</dbReference>
<dbReference type="Pfam" id="PF00672">
    <property type="entry name" value="HAMP"/>
    <property type="match status" value="12"/>
</dbReference>
<proteinExistence type="predicted"/>
<dbReference type="PROSITE" id="PS50885">
    <property type="entry name" value="HAMP"/>
    <property type="match status" value="15"/>
</dbReference>
<keyword evidence="2" id="KW-0902">Two-component regulatory system</keyword>
<reference evidence="5" key="1">
    <citation type="journal article" date="2018" name="Nat. Microbiol.">
        <title>Leveraging single-cell genomics to expand the fungal tree of life.</title>
        <authorList>
            <person name="Ahrendt S.R."/>
            <person name="Quandt C.A."/>
            <person name="Ciobanu D."/>
            <person name="Clum A."/>
            <person name="Salamov A."/>
            <person name="Andreopoulos B."/>
            <person name="Cheng J.F."/>
            <person name="Woyke T."/>
            <person name="Pelin A."/>
            <person name="Henrissat B."/>
            <person name="Reynolds N.K."/>
            <person name="Benny G.L."/>
            <person name="Smith M.E."/>
            <person name="James T.Y."/>
            <person name="Grigoriev I.V."/>
        </authorList>
    </citation>
    <scope>NUCLEOTIDE SEQUENCE [LARGE SCALE GENOMIC DNA]</scope>
    <source>
        <strain evidence="5">RSA 468</strain>
    </source>
</reference>
<dbReference type="InterPro" id="IPR003660">
    <property type="entry name" value="HAMP_dom"/>
</dbReference>
<evidence type="ECO:0000313" key="4">
    <source>
        <dbReference type="EMBL" id="RKP33481.1"/>
    </source>
</evidence>
<feature type="domain" description="HAMP" evidence="3">
    <location>
        <begin position="1102"/>
        <end position="1154"/>
    </location>
</feature>
<accession>A0A4P9ZLV2</accession>
<name>A0A4P9ZLV2_9FUNG</name>
<feature type="domain" description="HAMP" evidence="3">
    <location>
        <begin position="826"/>
        <end position="878"/>
    </location>
</feature>
<dbReference type="GO" id="GO:0016020">
    <property type="term" value="C:membrane"/>
    <property type="evidence" value="ECO:0007669"/>
    <property type="project" value="InterPro"/>
</dbReference>
<feature type="domain" description="HAMP" evidence="3">
    <location>
        <begin position="90"/>
        <end position="142"/>
    </location>
</feature>
<feature type="domain" description="HAMP" evidence="3">
    <location>
        <begin position="734"/>
        <end position="786"/>
    </location>
</feature>
<feature type="domain" description="HAMP" evidence="3">
    <location>
        <begin position="182"/>
        <end position="234"/>
    </location>
</feature>
<protein>
    <recommendedName>
        <fullName evidence="3">HAMP domain-containing protein</fullName>
    </recommendedName>
</protein>
<dbReference type="CDD" id="cd06225">
    <property type="entry name" value="HAMP"/>
    <property type="match status" value="14"/>
</dbReference>
<dbReference type="EMBL" id="ML003824">
    <property type="protein sequence ID" value="RKP33481.1"/>
    <property type="molecule type" value="Genomic_DNA"/>
</dbReference>
<dbReference type="SMART" id="SM00304">
    <property type="entry name" value="HAMP"/>
    <property type="match status" value="15"/>
</dbReference>
<feature type="domain" description="HAMP" evidence="3">
    <location>
        <begin position="642"/>
        <end position="694"/>
    </location>
</feature>
<evidence type="ECO:0000256" key="2">
    <source>
        <dbReference type="ARBA" id="ARBA00023012"/>
    </source>
</evidence>
<evidence type="ECO:0000313" key="5">
    <source>
        <dbReference type="Proteomes" id="UP000268162"/>
    </source>
</evidence>
<feature type="domain" description="HAMP" evidence="3">
    <location>
        <begin position="918"/>
        <end position="970"/>
    </location>
</feature>
<feature type="domain" description="HAMP" evidence="3">
    <location>
        <begin position="550"/>
        <end position="602"/>
    </location>
</feature>
<feature type="domain" description="HAMP" evidence="3">
    <location>
        <begin position="1173"/>
        <end position="1225"/>
    </location>
</feature>
<feature type="domain" description="HAMP" evidence="3">
    <location>
        <begin position="1010"/>
        <end position="1062"/>
    </location>
</feature>
<feature type="domain" description="HAMP" evidence="3">
    <location>
        <begin position="366"/>
        <end position="418"/>
    </location>
</feature>
<dbReference type="Proteomes" id="UP000268162">
    <property type="component" value="Unassembled WGS sequence"/>
</dbReference>
<dbReference type="PANTHER" id="PTHR45339">
    <property type="entry name" value="HYBRID SIGNAL TRANSDUCTION HISTIDINE KINASE J"/>
    <property type="match status" value="1"/>
</dbReference>
<feature type="domain" description="HAMP" evidence="3">
    <location>
        <begin position="1"/>
        <end position="50"/>
    </location>
</feature>
<feature type="non-terminal residue" evidence="4">
    <location>
        <position position="1360"/>
    </location>
</feature>
<sequence length="1360" mass="146310">TDQVRDIASVCTAVARGDLKQKIKVTARGELDDMKVTINTMVDQLSTFASEVTRVAREVGTEGQLGGQATVEDVDGTWKDLTDNVNMMASNLTDQVRDIASVCTAVARGDLKQKIKVTARGELDEMKVTINTMVDQLQTFASEVTRVAREVGTEGILGGQATVDGVDGTWKDLTDNVNMMASNLTDQVRDIASVCTAVARGDLKQKIKVTARGELDEMKVTINTMVDQLQTFASEVTRVAREVGTEGILGGQATVDGVDGTWKDLTDNVNMMAANLTDQVRDIASVCTAVARGDLNQKIKVTARGELDDMKVTINTMVDQLSTFASEVTRVAREVGTEGRLGGQATVEDVDGTWKDLTDNVNMMALNLTSQVRDIARVCTAVARGDLNQKIKVTASGELADLKTTMNIMVDQLQTFASEVTRVAREVGTEGQLGGQATVVGVDGTWKDLTDNVNMMALNLTDQVRDIARVCTAVASGNLTQKVMVTVSGELLELKDTINTMVDQLSTFALEVTRVAREVGTKGKLGGQAHVDGVDGTWKDLTDNVNIMASNLTDQVRDIARVCKAVAQGDLNQQIKVTAHGELEEMKYTINTMVAQLSTFASEVTRVAREVGTEGRLGGQATVVGVDGTWKDLTDNVNMMALNLTDQVRDIARVCKAVAKGDLNQQIKVTASGELQDLKTTINTMVDQLQTFASEVTRVAREVGTEGILGGQATVDGVDGTWKDLTDNVNMMASNLTDQVRDIASVCTAVARGDLKQKIKVTARGELDDMKVTINTMVDQLSTFASEVTRVAREVGTEGQLGGQATVEDVDGTWKDLTDNVNMMASNLTDQVRDIASVCTAVARGDLKQKIKVTARGELDDMKVTINTMVDQLQTFASEVTRVAREVGTEGILGGQATVDGVDGTWKDLTDNVNMMAANLTDQVRDIASVCTAVARGDLKQKIKVTARGELDEMKVTINTMVDQLSTFASEVTRVAREVGTEGQLGGQATVIGVDGTWKDLTDNVNMMASNLTDQVRDIASVCTAVARGDLKQKIKVTARGELDDLKTTMNTMVDQLSTFASEVTRVAREVGTEGRLGGQATVADVDGIWKDLTESVNMMALNLTSQVRDIARVCTAVARGDLNQKIKVTASGELADLKTTMNTMVDQLQTFASEVTRVAREELTDNVNGMAQNLTNQVRDITFVCKAVARGNLESFVTVDVQGEMLDLKDTINGMVSQLRNFALEVTKVALEVGMQGKLGGQANVIGVDGVWKELTDNVNTMASNLTTQVRSIAAVTKAVAKGDMTQKIVVDVKGELNELKMTVNSMVDKLRTFATEVTRVAREVGTEGRLGGQATVEDVDGIWRELTNNVNIMASNLT</sequence>
<feature type="domain" description="HAMP" evidence="3">
    <location>
        <begin position="1265"/>
        <end position="1317"/>
    </location>
</feature>
<dbReference type="Pfam" id="PF18947">
    <property type="entry name" value="HAMP_2"/>
    <property type="match status" value="2"/>
</dbReference>
<dbReference type="PANTHER" id="PTHR45339:SF1">
    <property type="entry name" value="HYBRID SIGNAL TRANSDUCTION HISTIDINE KINASE J"/>
    <property type="match status" value="1"/>
</dbReference>
<dbReference type="Gene3D" id="1.20.120.1530">
    <property type="match status" value="11"/>
</dbReference>
<feature type="non-terminal residue" evidence="4">
    <location>
        <position position="1"/>
    </location>
</feature>
<dbReference type="FunFam" id="1.20.120.1530:FF:000002">
    <property type="entry name" value="Two-component osmosensing histidine kinase"/>
    <property type="match status" value="7"/>
</dbReference>
<dbReference type="STRING" id="215637.A0A4P9ZLV2"/>
<feature type="domain" description="HAMP" evidence="3">
    <location>
        <begin position="274"/>
        <end position="326"/>
    </location>
</feature>
<dbReference type="Gene3D" id="1.10.287.950">
    <property type="entry name" value="Methyl-accepting chemotaxis protein"/>
    <property type="match status" value="1"/>
</dbReference>